<name>A0AAV9ZEM3_9AGAR</name>
<dbReference type="Pfam" id="PF20231">
    <property type="entry name" value="DUF6589"/>
    <property type="match status" value="1"/>
</dbReference>
<organism evidence="2 3">
    <name type="scientific">Favolaschia claudopus</name>
    <dbReference type="NCBI Taxonomy" id="2862362"/>
    <lineage>
        <taxon>Eukaryota</taxon>
        <taxon>Fungi</taxon>
        <taxon>Dikarya</taxon>
        <taxon>Basidiomycota</taxon>
        <taxon>Agaricomycotina</taxon>
        <taxon>Agaricomycetes</taxon>
        <taxon>Agaricomycetidae</taxon>
        <taxon>Agaricales</taxon>
        <taxon>Marasmiineae</taxon>
        <taxon>Mycenaceae</taxon>
        <taxon>Favolaschia</taxon>
    </lineage>
</organism>
<dbReference type="Proteomes" id="UP001362999">
    <property type="component" value="Unassembled WGS sequence"/>
</dbReference>
<dbReference type="InterPro" id="IPR046496">
    <property type="entry name" value="DUF6589"/>
</dbReference>
<proteinExistence type="predicted"/>
<comment type="caution">
    <text evidence="2">The sequence shown here is derived from an EMBL/GenBank/DDBJ whole genome shotgun (WGS) entry which is preliminary data.</text>
</comment>
<feature type="domain" description="DUF6589" evidence="1">
    <location>
        <begin position="151"/>
        <end position="479"/>
    </location>
</feature>
<accession>A0AAV9ZEM3</accession>
<evidence type="ECO:0000313" key="2">
    <source>
        <dbReference type="EMBL" id="KAK6978313.1"/>
    </source>
</evidence>
<dbReference type="AlphaFoldDB" id="A0AAV9ZEM3"/>
<dbReference type="EMBL" id="JAWWNJ010000160">
    <property type="protein sequence ID" value="KAK6978313.1"/>
    <property type="molecule type" value="Genomic_DNA"/>
</dbReference>
<gene>
    <name evidence="2" type="ORF">R3P38DRAFT_3235822</name>
</gene>
<reference evidence="2 3" key="1">
    <citation type="journal article" date="2024" name="J Genomics">
        <title>Draft genome sequencing and assembly of Favolaschia claudopus CIRM-BRFM 2984 isolated from oak limbs.</title>
        <authorList>
            <person name="Navarro D."/>
            <person name="Drula E."/>
            <person name="Chaduli D."/>
            <person name="Cazenave R."/>
            <person name="Ahrendt S."/>
            <person name="Wang J."/>
            <person name="Lipzen A."/>
            <person name="Daum C."/>
            <person name="Barry K."/>
            <person name="Grigoriev I.V."/>
            <person name="Favel A."/>
            <person name="Rosso M.N."/>
            <person name="Martin F."/>
        </authorList>
    </citation>
    <scope>NUCLEOTIDE SEQUENCE [LARGE SCALE GENOMIC DNA]</scope>
    <source>
        <strain evidence="2 3">CIRM-BRFM 2984</strain>
    </source>
</reference>
<protein>
    <recommendedName>
        <fullName evidence="1">DUF6589 domain-containing protein</fullName>
    </recommendedName>
</protein>
<evidence type="ECO:0000259" key="1">
    <source>
        <dbReference type="Pfam" id="PF20231"/>
    </source>
</evidence>
<evidence type="ECO:0000313" key="3">
    <source>
        <dbReference type="Proteomes" id="UP001362999"/>
    </source>
</evidence>
<sequence length="487" mass="55209">MGISISQTAIRRAIHSLSAETASTLREMGQTLLVGYAYDNFDINFPTLVPTIEKAGDPLTHLTSGALIHLEHGVVLEECSEELWQKSPLNPTLPETAAQPKHDLNSLHPEIDDPSGLTRRERWNAWKFQSDLYEYGPSLLAHHKNTCSTRSTHAGNISAVENLLSQGRVGPPPDSAKVAQYNRLQKLVSVAKYVVLFFGDLGTYERVQGVLQRRSIEGTPWRRHQFMVFVMGFFHLKMACADAIWRIFIEPKQGRQDSNSLMAYVTQPRPRKTGKIGSNPGFRRMHEVIRHMGIVLRLDAWRVEAKRRNSAWTSLELFAEAKPSKDLLDEMAQSLVENFVAGGDIDMYETRSRSADSRDAQHENILFLHQYFLLYEEISYAMNHGDIGRLEALFPPWISIFRAVGKHKYSAHMTKYLTDLHFVYPARLSRAVGYNSLVNPTETADGFRGVDWVEESMINLYTKHTFGGSGSNYTKARVIEESDQNLP</sequence>
<keyword evidence="3" id="KW-1185">Reference proteome</keyword>